<dbReference type="CDD" id="cd07381">
    <property type="entry name" value="MPP_CapA"/>
    <property type="match status" value="1"/>
</dbReference>
<reference evidence="5 6" key="1">
    <citation type="submission" date="2017-06" db="EMBL/GenBank/DDBJ databases">
        <authorList>
            <person name="Kim H.J."/>
            <person name="Triplett B.A."/>
        </authorList>
    </citation>
    <scope>NUCLEOTIDE SEQUENCE [LARGE SCALE GENOMIC DNA]</scope>
    <source>
        <strain evidence="5 6">DSM 22179</strain>
    </source>
</reference>
<feature type="chain" id="PRO_5039625498" evidence="3">
    <location>
        <begin position="26"/>
        <end position="456"/>
    </location>
</feature>
<dbReference type="SMART" id="SM00854">
    <property type="entry name" value="PGA_cap"/>
    <property type="match status" value="1"/>
</dbReference>
<dbReference type="InterPro" id="IPR052169">
    <property type="entry name" value="CW_Biosynth-Accessory"/>
</dbReference>
<dbReference type="Proteomes" id="UP000198122">
    <property type="component" value="Unassembled WGS sequence"/>
</dbReference>
<dbReference type="PANTHER" id="PTHR33393:SF13">
    <property type="entry name" value="PGA BIOSYNTHESIS PROTEIN CAPA"/>
    <property type="match status" value="1"/>
</dbReference>
<evidence type="ECO:0000256" key="1">
    <source>
        <dbReference type="ARBA" id="ARBA00005662"/>
    </source>
</evidence>
<dbReference type="AlphaFoldDB" id="A0A212U2E7"/>
<dbReference type="PANTHER" id="PTHR33393">
    <property type="entry name" value="POLYGLUTAMINE SYNTHESIS ACCESSORY PROTEIN RV0574C-RELATED"/>
    <property type="match status" value="1"/>
</dbReference>
<keyword evidence="6" id="KW-1185">Reference proteome</keyword>
<sequence>MTRLPRTVRPAAALATAGLLLSACSGDRGGEPSAQGSSPAASATTSSPATDPAASGTSTGPGSSAGAETPGGSASPAEGASGSGEPSASGSSPDSSTSTGAPAGKGESFTVLSTGDVLAHAAVIRSAKGFGTGDAYDFTPQLEPVAPFLQAGDLTLCNQETPLTPTNEDVTAQQNIMVFNTPHEQAEALAEAGFDACSTSNNHTLDQGVEGVERTREVMEEAGVLPIGPAESATAGRTEDGGDNPTILEADGHKVGVLTYSYNVANMGLAQSLPSHPWMEQHMWFAQGPEGIAEQAAEAREQGAEVVVAVVHWGTEYVAMPTAEQDQLAQQLLGEDSGVDAIFGHHAHVPQPCQTIEGRTVFYGLGNFLSAQRKKPTNTFPPNVQDGAIAGITFTADGKGGWEQQASVQPTWVTQPDHVIEPATPDQHAESHARTMDVMNRLGDSSCQPTELTPQG</sequence>
<dbReference type="EMBL" id="FYEZ01000002">
    <property type="protein sequence ID" value="SNC72296.1"/>
    <property type="molecule type" value="Genomic_DNA"/>
</dbReference>
<feature type="signal peptide" evidence="3">
    <location>
        <begin position="1"/>
        <end position="25"/>
    </location>
</feature>
<evidence type="ECO:0000259" key="4">
    <source>
        <dbReference type="SMART" id="SM00854"/>
    </source>
</evidence>
<evidence type="ECO:0000313" key="6">
    <source>
        <dbReference type="Proteomes" id="UP000198122"/>
    </source>
</evidence>
<evidence type="ECO:0000313" key="5">
    <source>
        <dbReference type="EMBL" id="SNC72296.1"/>
    </source>
</evidence>
<organism evidence="5 6">
    <name type="scientific">Kytococcus aerolatus</name>
    <dbReference type="NCBI Taxonomy" id="592308"/>
    <lineage>
        <taxon>Bacteria</taxon>
        <taxon>Bacillati</taxon>
        <taxon>Actinomycetota</taxon>
        <taxon>Actinomycetes</taxon>
        <taxon>Micrococcales</taxon>
        <taxon>Kytococcaceae</taxon>
        <taxon>Kytococcus</taxon>
    </lineage>
</organism>
<proteinExistence type="inferred from homology"/>
<dbReference type="InterPro" id="IPR019079">
    <property type="entry name" value="Capsule_synth_CapA"/>
</dbReference>
<dbReference type="RefSeq" id="WP_088818704.1">
    <property type="nucleotide sequence ID" value="NZ_FYEZ01000002.1"/>
</dbReference>
<dbReference type="OrthoDB" id="9810718at2"/>
<keyword evidence="3" id="KW-0732">Signal</keyword>
<feature type="compositionally biased region" description="Low complexity" evidence="2">
    <location>
        <begin position="31"/>
        <end position="102"/>
    </location>
</feature>
<dbReference type="PROSITE" id="PS51257">
    <property type="entry name" value="PROKAR_LIPOPROTEIN"/>
    <property type="match status" value="1"/>
</dbReference>
<dbReference type="Pfam" id="PF09587">
    <property type="entry name" value="PGA_cap"/>
    <property type="match status" value="1"/>
</dbReference>
<protein>
    <submittedName>
        <fullName evidence="5">Poly-gamma-glutamate synthesis protein (Capsule biosynthesis protein)</fullName>
    </submittedName>
</protein>
<evidence type="ECO:0000256" key="2">
    <source>
        <dbReference type="SAM" id="MobiDB-lite"/>
    </source>
</evidence>
<dbReference type="Gene3D" id="3.60.21.10">
    <property type="match status" value="1"/>
</dbReference>
<dbReference type="InterPro" id="IPR029052">
    <property type="entry name" value="Metallo-depent_PP-like"/>
</dbReference>
<accession>A0A212U2E7</accession>
<comment type="similarity">
    <text evidence="1">Belongs to the CapA family.</text>
</comment>
<gene>
    <name evidence="5" type="ORF">SAMN05445756_1795</name>
</gene>
<feature type="domain" description="Capsule synthesis protein CapA" evidence="4">
    <location>
        <begin position="110"/>
        <end position="372"/>
    </location>
</feature>
<evidence type="ECO:0000256" key="3">
    <source>
        <dbReference type="SAM" id="SignalP"/>
    </source>
</evidence>
<dbReference type="SUPFAM" id="SSF56300">
    <property type="entry name" value="Metallo-dependent phosphatases"/>
    <property type="match status" value="1"/>
</dbReference>
<feature type="region of interest" description="Disordered" evidence="2">
    <location>
        <begin position="23"/>
        <end position="107"/>
    </location>
</feature>
<name>A0A212U2E7_9MICO</name>